<evidence type="ECO:0000313" key="2">
    <source>
        <dbReference type="EMBL" id="NYR14889.1"/>
    </source>
</evidence>
<gene>
    <name evidence="2" type="ORF">HC235_02715</name>
</gene>
<sequence length="289" mass="30917">MIPLRVSARYAFFSALATSFIGGLTAGLGQGFDLGTEWPGPVLTLFLKAVSGSFEPIHRFLTVLTSFLYIAVVVQAVRLRVKRILLLAGLALAFLFATAMTGRAVLLVLGGEIKPPLAFAVYPLNNSLALSAALTMALLWAYVTPQGTSARPTLFRGAAVWGFVASATGAYILGYHKIVKEPLQYSLIPSLSFEELPWALHLAAGFLATLLAVVAVALDSRRGFWHWAALLSALAQPATGIFMFFGASADPWAPGIQTAFHAAFAHLLVISAFVIYAKSRFGGRWTSPT</sequence>
<comment type="caution">
    <text evidence="2">The sequence shown here is derived from an EMBL/GenBank/DDBJ whole genome shotgun (WGS) entry which is preliminary data.</text>
</comment>
<dbReference type="EMBL" id="JAAVJF010000001">
    <property type="protein sequence ID" value="NYR14889.1"/>
    <property type="molecule type" value="Genomic_DNA"/>
</dbReference>
<keyword evidence="1" id="KW-0472">Membrane</keyword>
<keyword evidence="1" id="KW-0812">Transmembrane</keyword>
<dbReference type="Proteomes" id="UP000554766">
    <property type="component" value="Unassembled WGS sequence"/>
</dbReference>
<evidence type="ECO:0000256" key="1">
    <source>
        <dbReference type="SAM" id="Phobius"/>
    </source>
</evidence>
<organism evidence="2 3">
    <name type="scientific">Pyrobaculum arsenaticum</name>
    <dbReference type="NCBI Taxonomy" id="121277"/>
    <lineage>
        <taxon>Archaea</taxon>
        <taxon>Thermoproteota</taxon>
        <taxon>Thermoprotei</taxon>
        <taxon>Thermoproteales</taxon>
        <taxon>Thermoproteaceae</taxon>
        <taxon>Pyrobaculum</taxon>
    </lineage>
</organism>
<proteinExistence type="predicted"/>
<accession>A0A7L4P745</accession>
<feature type="transmembrane region" description="Helical" evidence="1">
    <location>
        <begin position="121"/>
        <end position="142"/>
    </location>
</feature>
<feature type="transmembrane region" description="Helical" evidence="1">
    <location>
        <begin position="57"/>
        <end position="77"/>
    </location>
</feature>
<feature type="transmembrane region" description="Helical" evidence="1">
    <location>
        <begin position="198"/>
        <end position="218"/>
    </location>
</feature>
<reference evidence="2 3" key="1">
    <citation type="journal article" date="2020" name="Nat. Commun.">
        <title>The structures of two archaeal type IV pili illuminate evolutionary relationships.</title>
        <authorList>
            <person name="Wang F."/>
            <person name="Baquero D.P."/>
            <person name="Su Z."/>
            <person name="Beltran L.C."/>
            <person name="Prangishvili D."/>
            <person name="Krupovic M."/>
            <person name="Egelman E.H."/>
        </authorList>
    </citation>
    <scope>NUCLEOTIDE SEQUENCE [LARGE SCALE GENOMIC DNA]</scope>
    <source>
        <strain evidence="2 3">2GA</strain>
    </source>
</reference>
<name>A0A7L4P745_9CREN</name>
<keyword evidence="1" id="KW-1133">Transmembrane helix</keyword>
<feature type="transmembrane region" description="Helical" evidence="1">
    <location>
        <begin position="84"/>
        <end position="109"/>
    </location>
</feature>
<dbReference type="AlphaFoldDB" id="A0A7L4P745"/>
<feature type="transmembrane region" description="Helical" evidence="1">
    <location>
        <begin position="154"/>
        <end position="178"/>
    </location>
</feature>
<feature type="transmembrane region" description="Helical" evidence="1">
    <location>
        <begin position="225"/>
        <end position="247"/>
    </location>
</feature>
<protein>
    <submittedName>
        <fullName evidence="2">Respiratory chain protein</fullName>
    </submittedName>
</protein>
<dbReference type="RefSeq" id="WP_179790286.1">
    <property type="nucleotide sequence ID" value="NZ_JAAVJF010000001.1"/>
</dbReference>
<keyword evidence="3" id="KW-1185">Reference proteome</keyword>
<feature type="transmembrane region" description="Helical" evidence="1">
    <location>
        <begin position="259"/>
        <end position="277"/>
    </location>
</feature>
<evidence type="ECO:0000313" key="3">
    <source>
        <dbReference type="Proteomes" id="UP000554766"/>
    </source>
</evidence>